<dbReference type="RefSeq" id="WP_189650735.1">
    <property type="nucleotide sequence ID" value="NZ_BMRC01000015.1"/>
</dbReference>
<comment type="caution">
    <text evidence="1">The sequence shown here is derived from an EMBL/GenBank/DDBJ whole genome shotgun (WGS) entry which is preliminary data.</text>
</comment>
<dbReference type="EMBL" id="JBHMEI010000039">
    <property type="protein sequence ID" value="MFB9206683.1"/>
    <property type="molecule type" value="Genomic_DNA"/>
</dbReference>
<gene>
    <name evidence="1" type="ORF">ACFFV7_36195</name>
</gene>
<evidence type="ECO:0000313" key="1">
    <source>
        <dbReference type="EMBL" id="MFB9206683.1"/>
    </source>
</evidence>
<sequence>MGNNTLKRSEYWDHDLYIPRIGATGNVQSHTDVQHYLLPMDQARNTACLTWGVAAGLAVQVSGDPVGLRISPGAAVDAEGRLIVLRPGGAAVVDPAADPDQLDDILTAGVADDGVVFGTAKVSGDRLLTVTWLEVLQQESPEDPPVLVHAPWLRLIPAGDDDGRQVVLARLTLDDGRVTTLSAGTRRLVGVPTGRLELRAVTETGGADLQVGQRVMAEFAADPEGDVVLTLTSDDNPRRSLSVEGATGNVSVHSTLLARGDADVTGKLTARATVEATGDMNVHRALNVLDTLNAHGALNALGAVNVQGTLTAKGAVTVGAGLNVSGGVLDVGRRMRVRQGEEPSAGIWFYQRVPNADRALIGMADDTTVGIWGNTGANWALRIDTTTGETSFTGSQVSVAGRLDVKGVLNAQNTVEAQGVLNAHGALNALGALNAQGPLTAQNILNANAGLNVRGGLDVYRRMRARQSGDASAGIWFHQDGPNADRAMIGMADDSTVGIWGNTGANWALRINTTTGEAGFTGSQVSVMGRLDVKGVLNAQNTIEAQGVLNAHGALNALGALNVQGILTANGAVTAGAGLTVKGVLTAQNTVEAQGVLNARSTLNAFGALNVVGPLSAQSNVTAGAGLIAMGVLTAQNTVEAQGVLNARSTLNAFGALNVVGPLSAQSNVTAGAGLDVRAGLDIRVPRAYYECDNFDVFGKMYVGGDVSLHGSQVYVHNNFRVVRFSSLEGGCSIYGSLSKPGGTFLIDHPLDPAGKYLSHSFVESPEMLNVYSGVAVTDDQGKVTVALPDYFEALNRDHRFQVTPIGRLAMAAVDGGVRDNAFTIRTDQPNVTVSWQVTGVRQDPWALAHPVEVEKEKPAEERGMLLYPEEHGFPATMGIRSRGEAERERKKS</sequence>
<organism evidence="1 2">
    <name type="scientific">Nonomuraea spiralis</name>
    <dbReference type="NCBI Taxonomy" id="46182"/>
    <lineage>
        <taxon>Bacteria</taxon>
        <taxon>Bacillati</taxon>
        <taxon>Actinomycetota</taxon>
        <taxon>Actinomycetes</taxon>
        <taxon>Streptosporangiales</taxon>
        <taxon>Streptosporangiaceae</taxon>
        <taxon>Nonomuraea</taxon>
    </lineage>
</organism>
<keyword evidence="2" id="KW-1185">Reference proteome</keyword>
<name>A0ABV5IQ89_9ACTN</name>
<accession>A0ABV5IQ89</accession>
<evidence type="ECO:0000313" key="2">
    <source>
        <dbReference type="Proteomes" id="UP001589647"/>
    </source>
</evidence>
<proteinExistence type="predicted"/>
<reference evidence="1 2" key="1">
    <citation type="submission" date="2024-09" db="EMBL/GenBank/DDBJ databases">
        <authorList>
            <person name="Sun Q."/>
            <person name="Mori K."/>
        </authorList>
    </citation>
    <scope>NUCLEOTIDE SEQUENCE [LARGE SCALE GENOMIC DNA]</scope>
    <source>
        <strain evidence="1 2">CCM 3426</strain>
    </source>
</reference>
<dbReference type="Proteomes" id="UP001589647">
    <property type="component" value="Unassembled WGS sequence"/>
</dbReference>
<protein>
    <submittedName>
        <fullName evidence="1">Uncharacterized protein</fullName>
    </submittedName>
</protein>